<sequence length="259" mass="30561">MQIIIPMTGYGSRFVAAGYKDLKPFIKVYDKPIIWWIINGMYNSDDEFIFICRKEHLDSIDNMYDYLKSLSNHSQIIPIDNWVKKGPVYDVMRAAEYIDDNKPSIINYCDFYMTWDYNAFIDNVIKNNYDGAIPCYHSFHPNLIPEKNVYASCKYDEHCNLIEIKEKFSFEANKFNASHSAGTYYFKNGEILKKYCQALIDDNNTLNGEFYASLPYNYMVKDGLKVWVANIVDYFCQWGTPEDLQEFLFWNNIIKGWNK</sequence>
<protein>
    <recommendedName>
        <fullName evidence="3">Capsular biosynthesis protein</fullName>
    </recommendedName>
</protein>
<organism evidence="1 2">
    <name type="scientific">Candidatus Mucispirillum faecigallinarum</name>
    <dbReference type="NCBI Taxonomy" id="2838699"/>
    <lineage>
        <taxon>Bacteria</taxon>
        <taxon>Pseudomonadati</taxon>
        <taxon>Deferribacterota</taxon>
        <taxon>Deferribacteres</taxon>
        <taxon>Deferribacterales</taxon>
        <taxon>Mucispirillaceae</taxon>
        <taxon>Mucispirillum</taxon>
    </lineage>
</organism>
<evidence type="ECO:0000313" key="1">
    <source>
        <dbReference type="EMBL" id="HIZ89077.1"/>
    </source>
</evidence>
<dbReference type="Gene3D" id="3.90.550.10">
    <property type="entry name" value="Spore Coat Polysaccharide Biosynthesis Protein SpsA, Chain A"/>
    <property type="match status" value="1"/>
</dbReference>
<reference evidence="1" key="1">
    <citation type="journal article" date="2021" name="PeerJ">
        <title>Extensive microbial diversity within the chicken gut microbiome revealed by metagenomics and culture.</title>
        <authorList>
            <person name="Gilroy R."/>
            <person name="Ravi A."/>
            <person name="Getino M."/>
            <person name="Pursley I."/>
            <person name="Horton D.L."/>
            <person name="Alikhan N.F."/>
            <person name="Baker D."/>
            <person name="Gharbi K."/>
            <person name="Hall N."/>
            <person name="Watson M."/>
            <person name="Adriaenssens E.M."/>
            <person name="Foster-Nyarko E."/>
            <person name="Jarju S."/>
            <person name="Secka A."/>
            <person name="Antonio M."/>
            <person name="Oren A."/>
            <person name="Chaudhuri R.R."/>
            <person name="La Ragione R."/>
            <person name="Hildebrand F."/>
            <person name="Pallen M.J."/>
        </authorList>
    </citation>
    <scope>NUCLEOTIDE SEQUENCE</scope>
    <source>
        <strain evidence="1">ChiW4-1371</strain>
    </source>
</reference>
<dbReference type="Proteomes" id="UP000824176">
    <property type="component" value="Unassembled WGS sequence"/>
</dbReference>
<evidence type="ECO:0000313" key="2">
    <source>
        <dbReference type="Proteomes" id="UP000824176"/>
    </source>
</evidence>
<dbReference type="EMBL" id="DXAQ01000062">
    <property type="protein sequence ID" value="HIZ89077.1"/>
    <property type="molecule type" value="Genomic_DNA"/>
</dbReference>
<dbReference type="SUPFAM" id="SSF53448">
    <property type="entry name" value="Nucleotide-diphospho-sugar transferases"/>
    <property type="match status" value="1"/>
</dbReference>
<gene>
    <name evidence="1" type="ORF">H9804_03965</name>
</gene>
<dbReference type="InterPro" id="IPR029044">
    <property type="entry name" value="Nucleotide-diphossugar_trans"/>
</dbReference>
<name>A0A9D2KBS5_9BACT</name>
<dbReference type="AlphaFoldDB" id="A0A9D2KBS5"/>
<accession>A0A9D2KBS5</accession>
<reference evidence="1" key="2">
    <citation type="submission" date="2021-04" db="EMBL/GenBank/DDBJ databases">
        <authorList>
            <person name="Gilroy R."/>
        </authorList>
    </citation>
    <scope>NUCLEOTIDE SEQUENCE</scope>
    <source>
        <strain evidence="1">ChiW4-1371</strain>
    </source>
</reference>
<proteinExistence type="predicted"/>
<evidence type="ECO:0008006" key="3">
    <source>
        <dbReference type="Google" id="ProtNLM"/>
    </source>
</evidence>
<comment type="caution">
    <text evidence="1">The sequence shown here is derived from an EMBL/GenBank/DDBJ whole genome shotgun (WGS) entry which is preliminary data.</text>
</comment>